<protein>
    <submittedName>
        <fullName evidence="1">Uncharacterized protein</fullName>
    </submittedName>
</protein>
<name>A0A2K8ZA53_9BACT</name>
<keyword evidence="2" id="KW-1185">Reference proteome</keyword>
<evidence type="ECO:0000313" key="1">
    <source>
        <dbReference type="EMBL" id="AUD06753.1"/>
    </source>
</evidence>
<evidence type="ECO:0000313" key="2">
    <source>
        <dbReference type="Proteomes" id="UP000232883"/>
    </source>
</evidence>
<organism evidence="1 2">
    <name type="scientific">Spirosoma pollinicola</name>
    <dbReference type="NCBI Taxonomy" id="2057025"/>
    <lineage>
        <taxon>Bacteria</taxon>
        <taxon>Pseudomonadati</taxon>
        <taxon>Bacteroidota</taxon>
        <taxon>Cytophagia</taxon>
        <taxon>Cytophagales</taxon>
        <taxon>Cytophagaceae</taxon>
        <taxon>Spirosoma</taxon>
    </lineage>
</organism>
<proteinExistence type="predicted"/>
<accession>A0A2K8ZA53</accession>
<dbReference type="Proteomes" id="UP000232883">
    <property type="component" value="Chromosome"/>
</dbReference>
<dbReference type="RefSeq" id="WP_100993288.1">
    <property type="nucleotide sequence ID" value="NZ_CP025096.1"/>
</dbReference>
<sequence length="122" mass="12860">MLSLADTTELLDQTTTQLMGESDALTPQAGIALIEAWLAPLQAGENTRPLADQLVTLKTLLAANPVDESTVREMVGPLAEQLTFFSTQMGGEGEMPALLEGLSTALRQASTSSKADTANSMH</sequence>
<reference evidence="1 2" key="1">
    <citation type="submission" date="2017-11" db="EMBL/GenBank/DDBJ databases">
        <title>Taxonomic description and genome sequences of Spirosoma HA7 sp. nov., isolated from pollen microhabitat of Corylus avellana.</title>
        <authorList>
            <person name="Ambika Manirajan B."/>
            <person name="Suarez C."/>
            <person name="Ratering S."/>
            <person name="Geissler-Plaum R."/>
            <person name="Cardinale M."/>
            <person name="Sylvia S."/>
        </authorList>
    </citation>
    <scope>NUCLEOTIDE SEQUENCE [LARGE SCALE GENOMIC DNA]</scope>
    <source>
        <strain evidence="1 2">HA7</strain>
    </source>
</reference>
<gene>
    <name evidence="1" type="ORF">CWM47_35860</name>
</gene>
<dbReference type="OrthoDB" id="964226at2"/>
<dbReference type="EMBL" id="CP025096">
    <property type="protein sequence ID" value="AUD06753.1"/>
    <property type="molecule type" value="Genomic_DNA"/>
</dbReference>
<dbReference type="AlphaFoldDB" id="A0A2K8ZA53"/>
<dbReference type="KEGG" id="spir:CWM47_35860"/>